<evidence type="ECO:0000256" key="6">
    <source>
        <dbReference type="ARBA" id="ARBA00023136"/>
    </source>
</evidence>
<keyword evidence="10" id="KW-0418">Kinase</keyword>
<evidence type="ECO:0000313" key="11">
    <source>
        <dbReference type="Proteomes" id="UP000770661"/>
    </source>
</evidence>
<evidence type="ECO:0000256" key="4">
    <source>
        <dbReference type="ARBA" id="ARBA00022889"/>
    </source>
</evidence>
<dbReference type="GO" id="GO:0005524">
    <property type="term" value="F:ATP binding"/>
    <property type="evidence" value="ECO:0007669"/>
    <property type="project" value="InterPro"/>
</dbReference>
<keyword evidence="6" id="KW-0472">Membrane</keyword>
<dbReference type="GO" id="GO:0007169">
    <property type="term" value="P:cell surface receptor protein tyrosine kinase signaling pathway"/>
    <property type="evidence" value="ECO:0007669"/>
    <property type="project" value="TreeGrafter"/>
</dbReference>
<proteinExistence type="predicted"/>
<dbReference type="AlphaFoldDB" id="A0A8J5CUK3"/>
<dbReference type="SMART" id="SM00219">
    <property type="entry name" value="TyrKc"/>
    <property type="match status" value="1"/>
</dbReference>
<dbReference type="Proteomes" id="UP000770661">
    <property type="component" value="Unassembled WGS sequence"/>
</dbReference>
<evidence type="ECO:0000259" key="9">
    <source>
        <dbReference type="PROSITE" id="PS50011"/>
    </source>
</evidence>
<keyword evidence="11" id="KW-1185">Reference proteome</keyword>
<comment type="caution">
    <text evidence="10">The sequence shown here is derived from an EMBL/GenBank/DDBJ whole genome shotgun (WGS) entry which is preliminary data.</text>
</comment>
<keyword evidence="8" id="KW-0325">Glycoprotein</keyword>
<dbReference type="EMBL" id="JACEEZ010011793">
    <property type="protein sequence ID" value="KAG0721111.1"/>
    <property type="molecule type" value="Genomic_DNA"/>
</dbReference>
<dbReference type="SUPFAM" id="SSF56112">
    <property type="entry name" value="Protein kinase-like (PK-like)"/>
    <property type="match status" value="1"/>
</dbReference>
<comment type="subcellular location">
    <subcellularLocation>
        <location evidence="1">Cell membrane</location>
        <topology evidence="1">Single-pass membrane protein</topology>
    </subcellularLocation>
</comment>
<dbReference type="Gene3D" id="1.10.510.10">
    <property type="entry name" value="Transferase(Phosphotransferase) domain 1"/>
    <property type="match status" value="1"/>
</dbReference>
<dbReference type="InterPro" id="IPR000719">
    <property type="entry name" value="Prot_kinase_dom"/>
</dbReference>
<dbReference type="Pfam" id="PF07714">
    <property type="entry name" value="PK_Tyr_Ser-Thr"/>
    <property type="match status" value="1"/>
</dbReference>
<evidence type="ECO:0000256" key="1">
    <source>
        <dbReference type="ARBA" id="ARBA00004162"/>
    </source>
</evidence>
<dbReference type="GO" id="GO:0005886">
    <property type="term" value="C:plasma membrane"/>
    <property type="evidence" value="ECO:0007669"/>
    <property type="project" value="UniProtKB-SubCell"/>
</dbReference>
<gene>
    <name evidence="10" type="primary">Ryk</name>
    <name evidence="10" type="ORF">GWK47_006524</name>
</gene>
<protein>
    <submittedName>
        <fullName evidence="10">Tyrosine-protein kinase RYK</fullName>
    </submittedName>
</protein>
<evidence type="ECO:0000256" key="8">
    <source>
        <dbReference type="ARBA" id="ARBA00023180"/>
    </source>
</evidence>
<dbReference type="GO" id="GO:0051897">
    <property type="term" value="P:positive regulation of phosphatidylinositol 3-kinase/protein kinase B signal transduction"/>
    <property type="evidence" value="ECO:0007669"/>
    <property type="project" value="TreeGrafter"/>
</dbReference>
<feature type="domain" description="Protein kinase" evidence="9">
    <location>
        <begin position="1"/>
        <end position="172"/>
    </location>
</feature>
<accession>A0A8J5CUK3</accession>
<dbReference type="GO" id="GO:0007409">
    <property type="term" value="P:axonogenesis"/>
    <property type="evidence" value="ECO:0007669"/>
    <property type="project" value="TreeGrafter"/>
</dbReference>
<evidence type="ECO:0000313" key="10">
    <source>
        <dbReference type="EMBL" id="KAG0721111.1"/>
    </source>
</evidence>
<dbReference type="InterPro" id="IPR050122">
    <property type="entry name" value="RTK"/>
</dbReference>
<dbReference type="InterPro" id="IPR001245">
    <property type="entry name" value="Ser-Thr/Tyr_kinase_cat_dom"/>
</dbReference>
<keyword evidence="3" id="KW-0732">Signal</keyword>
<dbReference type="GO" id="GO:0004713">
    <property type="term" value="F:protein tyrosine kinase activity"/>
    <property type="evidence" value="ECO:0007669"/>
    <property type="project" value="InterPro"/>
</dbReference>
<evidence type="ECO:0000256" key="7">
    <source>
        <dbReference type="ARBA" id="ARBA00023170"/>
    </source>
</evidence>
<dbReference type="PANTHER" id="PTHR24416:SF349">
    <property type="entry name" value="TYROSINE-PROTEIN KINASE RYK"/>
    <property type="match status" value="1"/>
</dbReference>
<keyword evidence="4" id="KW-0130">Cell adhesion</keyword>
<organism evidence="10 11">
    <name type="scientific">Chionoecetes opilio</name>
    <name type="common">Atlantic snow crab</name>
    <name type="synonym">Cancer opilio</name>
    <dbReference type="NCBI Taxonomy" id="41210"/>
    <lineage>
        <taxon>Eukaryota</taxon>
        <taxon>Metazoa</taxon>
        <taxon>Ecdysozoa</taxon>
        <taxon>Arthropoda</taxon>
        <taxon>Crustacea</taxon>
        <taxon>Multicrustacea</taxon>
        <taxon>Malacostraca</taxon>
        <taxon>Eumalacostraca</taxon>
        <taxon>Eucarida</taxon>
        <taxon>Decapoda</taxon>
        <taxon>Pleocyemata</taxon>
        <taxon>Brachyura</taxon>
        <taxon>Eubrachyura</taxon>
        <taxon>Majoidea</taxon>
        <taxon>Majidae</taxon>
        <taxon>Chionoecetes</taxon>
    </lineage>
</organism>
<keyword evidence="5" id="KW-1133">Transmembrane helix</keyword>
<keyword evidence="10" id="KW-0808">Transferase</keyword>
<dbReference type="PROSITE" id="PS50011">
    <property type="entry name" value="PROTEIN_KINASE_DOM"/>
    <property type="match status" value="1"/>
</dbReference>
<dbReference type="InterPro" id="IPR020635">
    <property type="entry name" value="Tyr_kinase_cat_dom"/>
</dbReference>
<evidence type="ECO:0000256" key="5">
    <source>
        <dbReference type="ARBA" id="ARBA00022989"/>
    </source>
</evidence>
<dbReference type="GO" id="GO:0043235">
    <property type="term" value="C:receptor complex"/>
    <property type="evidence" value="ECO:0007669"/>
    <property type="project" value="TreeGrafter"/>
</dbReference>
<keyword evidence="2" id="KW-0812">Transmembrane</keyword>
<reference evidence="10" key="1">
    <citation type="submission" date="2020-07" db="EMBL/GenBank/DDBJ databases">
        <title>The High-quality genome of the commercially important snow crab, Chionoecetes opilio.</title>
        <authorList>
            <person name="Jeong J.-H."/>
            <person name="Ryu S."/>
        </authorList>
    </citation>
    <scope>NUCLEOTIDE SEQUENCE</scope>
    <source>
        <strain evidence="10">MADBK_172401_WGS</strain>
        <tissue evidence="10">Digestive gland</tissue>
    </source>
</reference>
<dbReference type="InterPro" id="IPR011009">
    <property type="entry name" value="Kinase-like_dom_sf"/>
</dbReference>
<sequence>MATPHWLCPTPVTMSWRRHCEWEGEGGREASAAQARMAVREGLLLAGLHHHHLLPVLGVCLSDPRHPLLLYPHLGLSNLKTHLLRCGRGSNEGVKLLTRDLVHIAIQICLGLIHLHQQRLLHKDLATRNCLRLLKDLAEMKNRNYKDDQRHKEEMLPESHMMKKTGRLCVKS</sequence>
<dbReference type="OrthoDB" id="535945at2759"/>
<keyword evidence="7" id="KW-0675">Receptor</keyword>
<name>A0A8J5CUK3_CHIOP</name>
<dbReference type="PANTHER" id="PTHR24416">
    <property type="entry name" value="TYROSINE-PROTEIN KINASE RECEPTOR"/>
    <property type="match status" value="1"/>
</dbReference>
<dbReference type="GO" id="GO:0007155">
    <property type="term" value="P:cell adhesion"/>
    <property type="evidence" value="ECO:0007669"/>
    <property type="project" value="UniProtKB-KW"/>
</dbReference>
<evidence type="ECO:0000256" key="3">
    <source>
        <dbReference type="ARBA" id="ARBA00022729"/>
    </source>
</evidence>
<evidence type="ECO:0000256" key="2">
    <source>
        <dbReference type="ARBA" id="ARBA00022692"/>
    </source>
</evidence>
<dbReference type="GO" id="GO:0010976">
    <property type="term" value="P:positive regulation of neuron projection development"/>
    <property type="evidence" value="ECO:0007669"/>
    <property type="project" value="TreeGrafter"/>
</dbReference>